<gene>
    <name evidence="1" type="ORF">GC106_9900</name>
</gene>
<reference evidence="1 2" key="1">
    <citation type="submission" date="2020-01" db="EMBL/GenBank/DDBJ databases">
        <title>Kibdelosporangium persica a novel Actinomycetes from a hot desert in Iran.</title>
        <authorList>
            <person name="Safaei N."/>
            <person name="Zaburannyi N."/>
            <person name="Mueller R."/>
            <person name="Wink J."/>
        </authorList>
    </citation>
    <scope>NUCLEOTIDE SEQUENCE [LARGE SCALE GENOMIC DNA]</scope>
    <source>
        <strain evidence="1 2">4NS15</strain>
    </source>
</reference>
<evidence type="ECO:0000313" key="2">
    <source>
        <dbReference type="Proteomes" id="UP000763557"/>
    </source>
</evidence>
<dbReference type="EMBL" id="JAAATY010000002">
    <property type="protein sequence ID" value="NRN63789.1"/>
    <property type="molecule type" value="Genomic_DNA"/>
</dbReference>
<sequence>MRPDDYGTYGGAWMNETTGSSFWANMLASMPEAPPASTATMKVNHDNVLAAAKIIQTQIDALTDTFRHHGQALFVEPTADDPVSQDAAAAWNFRLVEADDSYAARIQDYMESLKKLITQLKESAKTYGFSEQDIEASFGGVVVD</sequence>
<evidence type="ECO:0000313" key="1">
    <source>
        <dbReference type="EMBL" id="NRN63789.1"/>
    </source>
</evidence>
<protein>
    <submittedName>
        <fullName evidence="1">PE domain-containing protein</fullName>
    </submittedName>
</protein>
<dbReference type="Proteomes" id="UP000763557">
    <property type="component" value="Unassembled WGS sequence"/>
</dbReference>
<comment type="caution">
    <text evidence="1">The sequence shown here is derived from an EMBL/GenBank/DDBJ whole genome shotgun (WGS) entry which is preliminary data.</text>
</comment>
<proteinExistence type="predicted"/>
<accession>A0ABX2EXQ6</accession>
<organism evidence="1 2">
    <name type="scientific">Kibdelosporangium persicum</name>
    <dbReference type="NCBI Taxonomy" id="2698649"/>
    <lineage>
        <taxon>Bacteria</taxon>
        <taxon>Bacillati</taxon>
        <taxon>Actinomycetota</taxon>
        <taxon>Actinomycetes</taxon>
        <taxon>Pseudonocardiales</taxon>
        <taxon>Pseudonocardiaceae</taxon>
        <taxon>Kibdelosporangium</taxon>
    </lineage>
</organism>
<name>A0ABX2EXQ6_9PSEU</name>
<keyword evidence="2" id="KW-1185">Reference proteome</keyword>
<dbReference type="Gene3D" id="1.10.287.850">
    <property type="entry name" value="HP0062-like domain"/>
    <property type="match status" value="1"/>
</dbReference>